<dbReference type="Pfam" id="PF01551">
    <property type="entry name" value="Peptidase_M23"/>
    <property type="match status" value="1"/>
</dbReference>
<dbReference type="SUPFAM" id="SSF51261">
    <property type="entry name" value="Duplicated hybrid motif"/>
    <property type="match status" value="1"/>
</dbReference>
<proteinExistence type="predicted"/>
<evidence type="ECO:0000313" key="6">
    <source>
        <dbReference type="Proteomes" id="UP000579281"/>
    </source>
</evidence>
<dbReference type="PANTHER" id="PTHR21666:SF270">
    <property type="entry name" value="MUREIN HYDROLASE ACTIVATOR ENVC"/>
    <property type="match status" value="1"/>
</dbReference>
<dbReference type="CDD" id="cd00118">
    <property type="entry name" value="LysM"/>
    <property type="match status" value="1"/>
</dbReference>
<dbReference type="PROSITE" id="PS51782">
    <property type="entry name" value="LYSM"/>
    <property type="match status" value="1"/>
</dbReference>
<keyword evidence="2" id="KW-1133">Transmembrane helix</keyword>
<dbReference type="InterPro" id="IPR050570">
    <property type="entry name" value="Cell_wall_metabolism_enzyme"/>
</dbReference>
<dbReference type="Gene3D" id="2.70.70.10">
    <property type="entry name" value="Glucose Permease (Domain IIA)"/>
    <property type="match status" value="1"/>
</dbReference>
<dbReference type="GO" id="GO:0004222">
    <property type="term" value="F:metalloendopeptidase activity"/>
    <property type="evidence" value="ECO:0007669"/>
    <property type="project" value="TreeGrafter"/>
</dbReference>
<dbReference type="PROSITE" id="PS51109">
    <property type="entry name" value="G5"/>
    <property type="match status" value="1"/>
</dbReference>
<gene>
    <name evidence="5" type="ORF">HNQ80_000614</name>
</gene>
<dbReference type="EMBL" id="JACHEN010000002">
    <property type="protein sequence ID" value="MBB6214534.1"/>
    <property type="molecule type" value="Genomic_DNA"/>
</dbReference>
<dbReference type="SMART" id="SM00257">
    <property type="entry name" value="LysM"/>
    <property type="match status" value="1"/>
</dbReference>
<evidence type="ECO:0000259" key="4">
    <source>
        <dbReference type="PROSITE" id="PS51782"/>
    </source>
</evidence>
<reference evidence="5 6" key="1">
    <citation type="submission" date="2020-08" db="EMBL/GenBank/DDBJ databases">
        <title>Genomic Encyclopedia of Type Strains, Phase IV (KMG-IV): sequencing the most valuable type-strain genomes for metagenomic binning, comparative biology and taxonomic classification.</title>
        <authorList>
            <person name="Goeker M."/>
        </authorList>
    </citation>
    <scope>NUCLEOTIDE SEQUENCE [LARGE SCALE GENOMIC DNA]</scope>
    <source>
        <strain evidence="5 6">DSM 103526</strain>
    </source>
</reference>
<dbReference type="InterPro" id="IPR011098">
    <property type="entry name" value="G5_dom"/>
</dbReference>
<dbReference type="InterPro" id="IPR011055">
    <property type="entry name" value="Dup_hybrid_motif"/>
</dbReference>
<dbReference type="Pfam" id="PF01476">
    <property type="entry name" value="LysM"/>
    <property type="match status" value="1"/>
</dbReference>
<evidence type="ECO:0000259" key="3">
    <source>
        <dbReference type="PROSITE" id="PS51109"/>
    </source>
</evidence>
<dbReference type="InterPro" id="IPR018392">
    <property type="entry name" value="LysM"/>
</dbReference>
<evidence type="ECO:0000256" key="2">
    <source>
        <dbReference type="SAM" id="Phobius"/>
    </source>
</evidence>
<keyword evidence="5" id="KW-0378">Hydrolase</keyword>
<accession>A0A841KL03</accession>
<dbReference type="Proteomes" id="UP000579281">
    <property type="component" value="Unassembled WGS sequence"/>
</dbReference>
<keyword evidence="6" id="KW-1185">Reference proteome</keyword>
<dbReference type="SMART" id="SM01208">
    <property type="entry name" value="G5"/>
    <property type="match status" value="1"/>
</dbReference>
<organism evidence="5 6">
    <name type="scientific">Anaerosolibacter carboniphilus</name>
    <dbReference type="NCBI Taxonomy" id="1417629"/>
    <lineage>
        <taxon>Bacteria</taxon>
        <taxon>Bacillati</taxon>
        <taxon>Bacillota</taxon>
        <taxon>Clostridia</taxon>
        <taxon>Peptostreptococcales</taxon>
        <taxon>Thermotaleaceae</taxon>
        <taxon>Anaerosolibacter</taxon>
    </lineage>
</organism>
<dbReference type="Gene3D" id="2.20.230.10">
    <property type="entry name" value="Resuscitation-promoting factor rpfb"/>
    <property type="match status" value="1"/>
</dbReference>
<dbReference type="RefSeq" id="WP_184308034.1">
    <property type="nucleotide sequence ID" value="NZ_JACHEN010000002.1"/>
</dbReference>
<dbReference type="CDD" id="cd12797">
    <property type="entry name" value="M23_peptidase"/>
    <property type="match status" value="1"/>
</dbReference>
<sequence length="475" mass="53147">MPNSKFPEHVKRFLSQSNIRLRRYIARFAHMSRKDQRKVAIVSISAVVICFLAIFIYVQNIAYAVKVDGKMVGIVREKEDFSKLIETMQANLHRTYNREIVLNQTIVYEKIRAKKKELTQPEALKTAVKEMMHFQVKAFGIKANDKVIATLSSQSEAQKVLDQVKGSYTSGEKSTYAQISFGEKVEVIEIDAEFSELRTAEEALKLIQQGTDEIKVHEVQSGESFWSIAKKYGLKVEELQAANPGVNPERLQLKQKINLLMAKPLLTVATVEKVRYEEKILREIVLEDTSALYKGDKKIKVEGKDGAREVLAEVIRENGVEVERKILEEKILSQPEKQVVLQGTKAKPLTVATGSFSNPARGSLSSRFGWRWGRKHEGIDIAAKIGTPIYAADGGKVSFSGTQSGYGKVVIIDHGNGLQTVYGHNSKNLVSKGDKVYKGQKIAEVGNTGRSTGPHVHFEVRKNGKPVNPLSYVKY</sequence>
<dbReference type="Pfam" id="PF07501">
    <property type="entry name" value="G5"/>
    <property type="match status" value="1"/>
</dbReference>
<feature type="transmembrane region" description="Helical" evidence="2">
    <location>
        <begin position="39"/>
        <end position="58"/>
    </location>
</feature>
<feature type="domain" description="LysM" evidence="4">
    <location>
        <begin position="215"/>
        <end position="259"/>
    </location>
</feature>
<name>A0A841KL03_9FIRM</name>
<dbReference type="AlphaFoldDB" id="A0A841KL03"/>
<feature type="domain" description="G5" evidence="3">
    <location>
        <begin position="265"/>
        <end position="346"/>
    </location>
</feature>
<dbReference type="InterPro" id="IPR016047">
    <property type="entry name" value="M23ase_b-sheet_dom"/>
</dbReference>
<keyword evidence="1" id="KW-0732">Signal</keyword>
<protein>
    <submittedName>
        <fullName evidence="5">Murein DD-endopeptidase MepM/ murein hydrolase activator NlpD</fullName>
    </submittedName>
</protein>
<comment type="caution">
    <text evidence="5">The sequence shown here is derived from an EMBL/GenBank/DDBJ whole genome shotgun (WGS) entry which is preliminary data.</text>
</comment>
<keyword evidence="2" id="KW-0472">Membrane</keyword>
<dbReference type="Gene3D" id="3.10.350.10">
    <property type="entry name" value="LysM domain"/>
    <property type="match status" value="1"/>
</dbReference>
<dbReference type="InterPro" id="IPR036779">
    <property type="entry name" value="LysM_dom_sf"/>
</dbReference>
<dbReference type="PANTHER" id="PTHR21666">
    <property type="entry name" value="PEPTIDASE-RELATED"/>
    <property type="match status" value="1"/>
</dbReference>
<evidence type="ECO:0000313" key="5">
    <source>
        <dbReference type="EMBL" id="MBB6214534.1"/>
    </source>
</evidence>
<keyword evidence="2" id="KW-0812">Transmembrane</keyword>
<dbReference type="SUPFAM" id="SSF54106">
    <property type="entry name" value="LysM domain"/>
    <property type="match status" value="1"/>
</dbReference>
<evidence type="ECO:0000256" key="1">
    <source>
        <dbReference type="ARBA" id="ARBA00022729"/>
    </source>
</evidence>